<sequence>MFSDASQRAWGAVLVKDGLRQQIRDYWIDLEGDINTLEARALCNALSSFFFPSIRNARIDVWTDNATLRAAWENGGCRSSLVNQELKKIEEMSRAGNFVLHLKYIERPWKPACRCPACSYPNDSDANFCQACGTPLSREPPQGTRPHADMPLINKRFTEFQESYRNKPYERQKDSLEVQLSSFLCSLVPRRKFLLQPRKTS</sequence>
<dbReference type="InterPro" id="IPR026870">
    <property type="entry name" value="Zinc_ribbon_dom"/>
</dbReference>
<dbReference type="EMBL" id="CALNXK010000098">
    <property type="protein sequence ID" value="CAH3154333.1"/>
    <property type="molecule type" value="Genomic_DNA"/>
</dbReference>
<protein>
    <recommendedName>
        <fullName evidence="1">Zinc-ribbon domain-containing protein</fullName>
    </recommendedName>
</protein>
<organism evidence="2 3">
    <name type="scientific">Porites lobata</name>
    <dbReference type="NCBI Taxonomy" id="104759"/>
    <lineage>
        <taxon>Eukaryota</taxon>
        <taxon>Metazoa</taxon>
        <taxon>Cnidaria</taxon>
        <taxon>Anthozoa</taxon>
        <taxon>Hexacorallia</taxon>
        <taxon>Scleractinia</taxon>
        <taxon>Fungiina</taxon>
        <taxon>Poritidae</taxon>
        <taxon>Porites</taxon>
    </lineage>
</organism>
<comment type="caution">
    <text evidence="2">The sequence shown here is derived from an EMBL/GenBank/DDBJ whole genome shotgun (WGS) entry which is preliminary data.</text>
</comment>
<dbReference type="Pfam" id="PF13240">
    <property type="entry name" value="Zn_Ribbon_1"/>
    <property type="match status" value="1"/>
</dbReference>
<reference evidence="2 3" key="1">
    <citation type="submission" date="2022-05" db="EMBL/GenBank/DDBJ databases">
        <authorList>
            <consortium name="Genoscope - CEA"/>
            <person name="William W."/>
        </authorList>
    </citation>
    <scope>NUCLEOTIDE SEQUENCE [LARGE SCALE GENOMIC DNA]</scope>
</reference>
<evidence type="ECO:0000313" key="3">
    <source>
        <dbReference type="Proteomes" id="UP001159405"/>
    </source>
</evidence>
<keyword evidence="3" id="KW-1185">Reference proteome</keyword>
<accession>A0ABN8Q2I7</accession>
<name>A0ABN8Q2I7_9CNID</name>
<evidence type="ECO:0000259" key="1">
    <source>
        <dbReference type="Pfam" id="PF13240"/>
    </source>
</evidence>
<proteinExistence type="predicted"/>
<dbReference type="Proteomes" id="UP001159405">
    <property type="component" value="Unassembled WGS sequence"/>
</dbReference>
<evidence type="ECO:0000313" key="2">
    <source>
        <dbReference type="EMBL" id="CAH3154333.1"/>
    </source>
</evidence>
<gene>
    <name evidence="2" type="ORF">PLOB_00049968</name>
</gene>
<feature type="domain" description="Zinc-ribbon" evidence="1">
    <location>
        <begin position="115"/>
        <end position="136"/>
    </location>
</feature>